<evidence type="ECO:0000256" key="2">
    <source>
        <dbReference type="SAM" id="SignalP"/>
    </source>
</evidence>
<reference evidence="5" key="1">
    <citation type="journal article" date="2019" name="Int. J. Syst. Evol. Microbiol.">
        <title>The Global Catalogue of Microorganisms (GCM) 10K type strain sequencing project: providing services to taxonomists for standard genome sequencing and annotation.</title>
        <authorList>
            <consortium name="The Broad Institute Genomics Platform"/>
            <consortium name="The Broad Institute Genome Sequencing Center for Infectious Disease"/>
            <person name="Wu L."/>
            <person name="Ma J."/>
        </authorList>
    </citation>
    <scope>NUCLEOTIDE SEQUENCE [LARGE SCALE GENOMIC DNA]</scope>
    <source>
        <strain evidence="5">TISTR 1827</strain>
    </source>
</reference>
<dbReference type="SMART" id="SM00060">
    <property type="entry name" value="FN3"/>
    <property type="match status" value="1"/>
</dbReference>
<evidence type="ECO:0000259" key="3">
    <source>
        <dbReference type="PROSITE" id="PS50853"/>
    </source>
</evidence>
<dbReference type="EMBL" id="JBHUMY010000003">
    <property type="protein sequence ID" value="MFD2659386.1"/>
    <property type="molecule type" value="Genomic_DNA"/>
</dbReference>
<evidence type="ECO:0000313" key="4">
    <source>
        <dbReference type="EMBL" id="MFD2659386.1"/>
    </source>
</evidence>
<dbReference type="Gene3D" id="2.40.128.340">
    <property type="match status" value="1"/>
</dbReference>
<dbReference type="Proteomes" id="UP001597493">
    <property type="component" value="Unassembled WGS sequence"/>
</dbReference>
<sequence length="493" mass="52193">MGTKRGIFSSKRIVSAIPSLLVLSLAVLSVPAHAFAAANISFERIDNEINEQGSRLVSAEMNGDGNEDIIVAEYGTGISLMKGNGEGTFQIPVFLYDGSEQWLAEELNDDGLADLIVYSGSTIQILLQQQDDIFLPVSSYEMAGGINGITSSDLNGDGHADLAVANRSGRIVYMRGYGDGTFDLAGQTELGSGRFPLPPTIGDFNEDGNADMLVGSQAGGTSEENPHIALWTGDGDWSFAPSPPYSARSEVTALAAEDFNGDGHLDAVSGHPGSAPELWLGNGDGTFQSSPLDGSIFESGVSMLDTGDFNGDGVTDLFAVGEGSRRSFSVAYGNGDGTFQAPVHEEDTDEEIRYYAIGDYNGDGKSDVALSYADQFTISVYMARGDGRANEDIARPVWPDDHDLTVTGATYDSAELHWTPARDNVGVEAYELYQDGHLIRTVTGATASYRVTGLVPESSYSYHLVAVDAAGNHSGNSRTVRVTTLAEPAGSEP</sequence>
<dbReference type="InterPro" id="IPR013783">
    <property type="entry name" value="Ig-like_fold"/>
</dbReference>
<dbReference type="InterPro" id="IPR003961">
    <property type="entry name" value="FN3_dom"/>
</dbReference>
<keyword evidence="1 2" id="KW-0732">Signal</keyword>
<dbReference type="SUPFAM" id="SSF49265">
    <property type="entry name" value="Fibronectin type III"/>
    <property type="match status" value="1"/>
</dbReference>
<feature type="domain" description="Fibronectin type-III" evidence="3">
    <location>
        <begin position="400"/>
        <end position="487"/>
    </location>
</feature>
<feature type="chain" id="PRO_5046676552" evidence="2">
    <location>
        <begin position="35"/>
        <end position="493"/>
    </location>
</feature>
<dbReference type="PANTHER" id="PTHR46580:SF4">
    <property type="entry name" value="ATP_GTP-BINDING PROTEIN"/>
    <property type="match status" value="1"/>
</dbReference>
<accession>A0ABW5QSI9</accession>
<dbReference type="Pfam" id="PF13517">
    <property type="entry name" value="FG-GAP_3"/>
    <property type="match status" value="2"/>
</dbReference>
<dbReference type="SUPFAM" id="SSF69318">
    <property type="entry name" value="Integrin alpha N-terminal domain"/>
    <property type="match status" value="1"/>
</dbReference>
<evidence type="ECO:0000256" key="1">
    <source>
        <dbReference type="ARBA" id="ARBA00022729"/>
    </source>
</evidence>
<dbReference type="PANTHER" id="PTHR46580">
    <property type="entry name" value="SENSOR KINASE-RELATED"/>
    <property type="match status" value="1"/>
</dbReference>
<feature type="signal peptide" evidence="2">
    <location>
        <begin position="1"/>
        <end position="34"/>
    </location>
</feature>
<dbReference type="InterPro" id="IPR028994">
    <property type="entry name" value="Integrin_alpha_N"/>
</dbReference>
<dbReference type="RefSeq" id="WP_379270078.1">
    <property type="nucleotide sequence ID" value="NZ_JBHUGT010000037.1"/>
</dbReference>
<organism evidence="4 5">
    <name type="scientific">Paenibacillus thailandensis</name>
    <dbReference type="NCBI Taxonomy" id="393250"/>
    <lineage>
        <taxon>Bacteria</taxon>
        <taxon>Bacillati</taxon>
        <taxon>Bacillota</taxon>
        <taxon>Bacilli</taxon>
        <taxon>Bacillales</taxon>
        <taxon>Paenibacillaceae</taxon>
        <taxon>Paenibacillus</taxon>
    </lineage>
</organism>
<protein>
    <submittedName>
        <fullName evidence="4">FG-GAP-like repeat-containing protein</fullName>
    </submittedName>
</protein>
<dbReference type="InterPro" id="IPR013517">
    <property type="entry name" value="FG-GAP"/>
</dbReference>
<dbReference type="InterPro" id="IPR036116">
    <property type="entry name" value="FN3_sf"/>
</dbReference>
<dbReference type="Gene3D" id="2.130.10.130">
    <property type="entry name" value="Integrin alpha, N-terminal"/>
    <property type="match status" value="1"/>
</dbReference>
<dbReference type="Pfam" id="PF00041">
    <property type="entry name" value="fn3"/>
    <property type="match status" value="1"/>
</dbReference>
<name>A0ABW5QSI9_9BACL</name>
<comment type="caution">
    <text evidence="4">The sequence shown here is derived from an EMBL/GenBank/DDBJ whole genome shotgun (WGS) entry which is preliminary data.</text>
</comment>
<dbReference type="CDD" id="cd00063">
    <property type="entry name" value="FN3"/>
    <property type="match status" value="1"/>
</dbReference>
<evidence type="ECO:0000313" key="5">
    <source>
        <dbReference type="Proteomes" id="UP001597493"/>
    </source>
</evidence>
<dbReference type="Gene3D" id="2.60.40.10">
    <property type="entry name" value="Immunoglobulins"/>
    <property type="match status" value="1"/>
</dbReference>
<dbReference type="PROSITE" id="PS50853">
    <property type="entry name" value="FN3"/>
    <property type="match status" value="1"/>
</dbReference>
<gene>
    <name evidence="4" type="ORF">ACFSW5_03805</name>
</gene>
<keyword evidence="5" id="KW-1185">Reference proteome</keyword>
<proteinExistence type="predicted"/>